<feature type="active site" evidence="9">
    <location>
        <position position="113"/>
    </location>
</feature>
<keyword evidence="6 9" id="KW-0378">Hydrolase</keyword>
<dbReference type="HAMAP" id="MF_00161">
    <property type="entry name" value="LspA"/>
    <property type="match status" value="1"/>
</dbReference>
<proteinExistence type="inferred from homology"/>
<dbReference type="PANTHER" id="PTHR33695">
    <property type="entry name" value="LIPOPROTEIN SIGNAL PEPTIDASE"/>
    <property type="match status" value="1"/>
</dbReference>
<keyword evidence="7 9" id="KW-1133">Transmembrane helix</keyword>
<evidence type="ECO:0000256" key="6">
    <source>
        <dbReference type="ARBA" id="ARBA00022801"/>
    </source>
</evidence>
<evidence type="ECO:0000256" key="5">
    <source>
        <dbReference type="ARBA" id="ARBA00022750"/>
    </source>
</evidence>
<name>A0ABT1SJQ3_9FIRM</name>
<evidence type="ECO:0000256" key="11">
    <source>
        <dbReference type="RuleBase" id="RU004181"/>
    </source>
</evidence>
<keyword evidence="5 9" id="KW-0064">Aspartyl protease</keyword>
<dbReference type="NCBIfam" id="TIGR00077">
    <property type="entry name" value="lspA"/>
    <property type="match status" value="1"/>
</dbReference>
<evidence type="ECO:0000256" key="8">
    <source>
        <dbReference type="ARBA" id="ARBA00023136"/>
    </source>
</evidence>
<comment type="pathway">
    <text evidence="9">Protein modification; lipoprotein biosynthesis (signal peptide cleavage).</text>
</comment>
<comment type="caution">
    <text evidence="9">Lacks conserved residue(s) required for the propagation of feature annotation.</text>
</comment>
<dbReference type="Proteomes" id="UP001524435">
    <property type="component" value="Unassembled WGS sequence"/>
</dbReference>
<evidence type="ECO:0000256" key="3">
    <source>
        <dbReference type="ARBA" id="ARBA00022670"/>
    </source>
</evidence>
<feature type="transmembrane region" description="Helical" evidence="9">
    <location>
        <begin position="60"/>
        <end position="77"/>
    </location>
</feature>
<evidence type="ECO:0000256" key="1">
    <source>
        <dbReference type="ARBA" id="ARBA00006139"/>
    </source>
</evidence>
<evidence type="ECO:0000256" key="2">
    <source>
        <dbReference type="ARBA" id="ARBA00022475"/>
    </source>
</evidence>
<keyword evidence="2 9" id="KW-1003">Cell membrane</keyword>
<dbReference type="GO" id="GO:0004190">
    <property type="term" value="F:aspartic-type endopeptidase activity"/>
    <property type="evidence" value="ECO:0007669"/>
    <property type="project" value="UniProtKB-EC"/>
</dbReference>
<dbReference type="RefSeq" id="WP_102266486.1">
    <property type="nucleotide sequence ID" value="NZ_CALVCM010000008.1"/>
</dbReference>
<dbReference type="PRINTS" id="PR00781">
    <property type="entry name" value="LIPOSIGPTASE"/>
</dbReference>
<reference evidence="12 13" key="1">
    <citation type="submission" date="2022-06" db="EMBL/GenBank/DDBJ databases">
        <title>Isolation of gut microbiota from human fecal samples.</title>
        <authorList>
            <person name="Pamer E.G."/>
            <person name="Barat B."/>
            <person name="Waligurski E."/>
            <person name="Medina S."/>
            <person name="Paddock L."/>
            <person name="Mostad J."/>
        </authorList>
    </citation>
    <scope>NUCLEOTIDE SEQUENCE [LARGE SCALE GENOMIC DNA]</scope>
    <source>
        <strain evidence="12 13">DFI.6.1</strain>
    </source>
</reference>
<accession>A0ABT1SJQ3</accession>
<feature type="transmembrane region" description="Helical" evidence="9">
    <location>
        <begin position="89"/>
        <end position="108"/>
    </location>
</feature>
<evidence type="ECO:0000256" key="9">
    <source>
        <dbReference type="HAMAP-Rule" id="MF_00161"/>
    </source>
</evidence>
<sequence length="163" mass="18483">MKRWHFGLLAAVIGLDQLTKFAVEANLDLYESIPVIDRFFSITYTRNTGAAWSLLEGKMLFFYGIAVVALIAMGCFYKQCREKDHLTRIGLVLMMAGTIGNLIDRLAWQYVRDFLDFVIFGYDFPVFNVADMALCIGVLLILIEIGREELEKRGMIGVKRNGA</sequence>
<dbReference type="PANTHER" id="PTHR33695:SF1">
    <property type="entry name" value="LIPOPROTEIN SIGNAL PEPTIDASE"/>
    <property type="match status" value="1"/>
</dbReference>
<dbReference type="Pfam" id="PF01252">
    <property type="entry name" value="Peptidase_A8"/>
    <property type="match status" value="1"/>
</dbReference>
<organism evidence="12 13">
    <name type="scientific">Massilicoli timonensis</name>
    <dbReference type="NCBI Taxonomy" id="2015901"/>
    <lineage>
        <taxon>Bacteria</taxon>
        <taxon>Bacillati</taxon>
        <taxon>Bacillota</taxon>
        <taxon>Erysipelotrichia</taxon>
        <taxon>Erysipelotrichales</taxon>
        <taxon>Erysipelotrichaceae</taxon>
        <taxon>Massilicoli</taxon>
    </lineage>
</organism>
<comment type="subcellular location">
    <subcellularLocation>
        <location evidence="9">Cell membrane</location>
        <topology evidence="9">Multi-pass membrane protein</topology>
    </subcellularLocation>
</comment>
<feature type="active site" evidence="9">
    <location>
        <position position="131"/>
    </location>
</feature>
<evidence type="ECO:0000256" key="4">
    <source>
        <dbReference type="ARBA" id="ARBA00022692"/>
    </source>
</evidence>
<keyword evidence="13" id="KW-1185">Reference proteome</keyword>
<evidence type="ECO:0000313" key="13">
    <source>
        <dbReference type="Proteomes" id="UP001524435"/>
    </source>
</evidence>
<gene>
    <name evidence="9 12" type="primary">lspA</name>
    <name evidence="12" type="ORF">NE663_04200</name>
</gene>
<evidence type="ECO:0000313" key="12">
    <source>
        <dbReference type="EMBL" id="MCQ5121458.1"/>
    </source>
</evidence>
<comment type="similarity">
    <text evidence="1 9 11">Belongs to the peptidase A8 family.</text>
</comment>
<keyword evidence="8 9" id="KW-0472">Membrane</keyword>
<dbReference type="EMBL" id="JANGCH010000004">
    <property type="protein sequence ID" value="MCQ5121458.1"/>
    <property type="molecule type" value="Genomic_DNA"/>
</dbReference>
<dbReference type="EC" id="3.4.23.36" evidence="9"/>
<comment type="function">
    <text evidence="9 10">This protein specifically catalyzes the removal of signal peptides from prolipoproteins.</text>
</comment>
<keyword evidence="3 9" id="KW-0645">Protease</keyword>
<evidence type="ECO:0000256" key="10">
    <source>
        <dbReference type="RuleBase" id="RU000594"/>
    </source>
</evidence>
<protein>
    <recommendedName>
        <fullName evidence="9">Lipoprotein signal peptidase</fullName>
        <ecNumber evidence="9">3.4.23.36</ecNumber>
    </recommendedName>
    <alternativeName>
        <fullName evidence="9">Prolipoprotein signal peptidase</fullName>
    </alternativeName>
    <alternativeName>
        <fullName evidence="9">Signal peptidase II</fullName>
        <shortName evidence="9">SPase II</shortName>
    </alternativeName>
</protein>
<dbReference type="PROSITE" id="PS00855">
    <property type="entry name" value="SPASE_II"/>
    <property type="match status" value="1"/>
</dbReference>
<keyword evidence="4 9" id="KW-0812">Transmembrane</keyword>
<comment type="catalytic activity">
    <reaction evidence="9 10">
        <text>Release of signal peptides from bacterial membrane prolipoproteins. Hydrolyzes -Xaa-Yaa-Zaa-|-(S,diacylglyceryl)Cys-, in which Xaa is hydrophobic (preferably Leu), and Yaa (Ala or Ser) and Zaa (Gly or Ala) have small, neutral side chains.</text>
        <dbReference type="EC" id="3.4.23.36"/>
    </reaction>
</comment>
<feature type="transmembrane region" description="Helical" evidence="9">
    <location>
        <begin position="120"/>
        <end position="143"/>
    </location>
</feature>
<evidence type="ECO:0000256" key="7">
    <source>
        <dbReference type="ARBA" id="ARBA00022989"/>
    </source>
</evidence>
<comment type="caution">
    <text evidence="12">The sequence shown here is derived from an EMBL/GenBank/DDBJ whole genome shotgun (WGS) entry which is preliminary data.</text>
</comment>
<dbReference type="InterPro" id="IPR001872">
    <property type="entry name" value="Peptidase_A8"/>
</dbReference>